<keyword evidence="6" id="KW-1185">Reference proteome</keyword>
<dbReference type="GeneID" id="54303609"/>
<dbReference type="OrthoDB" id="10253476at2759"/>
<dbReference type="SUPFAM" id="SSF48371">
    <property type="entry name" value="ARM repeat"/>
    <property type="match status" value="2"/>
</dbReference>
<dbReference type="InterPro" id="IPR033162">
    <property type="entry name" value="TBCD"/>
</dbReference>
<evidence type="ECO:0000259" key="4">
    <source>
        <dbReference type="Pfam" id="PF25767"/>
    </source>
</evidence>
<dbReference type="Gene3D" id="1.25.10.10">
    <property type="entry name" value="Leucine-rich Repeat Variant"/>
    <property type="match status" value="1"/>
</dbReference>
<evidence type="ECO:0000256" key="1">
    <source>
        <dbReference type="ARBA" id="ARBA00023186"/>
    </source>
</evidence>
<keyword evidence="1" id="KW-0143">Chaperone</keyword>
<dbReference type="Pfam" id="PF12612">
    <property type="entry name" value="TFCD_C"/>
    <property type="match status" value="1"/>
</dbReference>
<name>A0A6A6BHK5_9PEZI</name>
<dbReference type="InterPro" id="IPR058033">
    <property type="entry name" value="ARM_TBCD_2nd"/>
</dbReference>
<feature type="repeat" description="HEAT" evidence="2">
    <location>
        <begin position="342"/>
        <end position="379"/>
    </location>
</feature>
<evidence type="ECO:0000259" key="3">
    <source>
        <dbReference type="Pfam" id="PF12612"/>
    </source>
</evidence>
<dbReference type="EMBL" id="ML995481">
    <property type="protein sequence ID" value="KAF2143620.1"/>
    <property type="molecule type" value="Genomic_DNA"/>
</dbReference>
<feature type="domain" description="Tubulin-folding cofactor D C-terminal" evidence="3">
    <location>
        <begin position="913"/>
        <end position="1084"/>
    </location>
</feature>
<dbReference type="InterPro" id="IPR011989">
    <property type="entry name" value="ARM-like"/>
</dbReference>
<dbReference type="RefSeq" id="XP_033399332.1">
    <property type="nucleotide sequence ID" value="XM_033546103.1"/>
</dbReference>
<dbReference type="PANTHER" id="PTHR12658">
    <property type="entry name" value="BETA-TUBULIN COFACTOR D"/>
    <property type="match status" value="1"/>
</dbReference>
<dbReference type="InterPro" id="IPR016024">
    <property type="entry name" value="ARM-type_fold"/>
</dbReference>
<dbReference type="InterPro" id="IPR022577">
    <property type="entry name" value="TBCD_C"/>
</dbReference>
<dbReference type="GO" id="GO:0007021">
    <property type="term" value="P:tubulin complex assembly"/>
    <property type="evidence" value="ECO:0007669"/>
    <property type="project" value="InterPro"/>
</dbReference>
<reference evidence="5" key="1">
    <citation type="journal article" date="2020" name="Stud. Mycol.">
        <title>101 Dothideomycetes genomes: a test case for predicting lifestyles and emergence of pathogens.</title>
        <authorList>
            <person name="Haridas S."/>
            <person name="Albert R."/>
            <person name="Binder M."/>
            <person name="Bloem J."/>
            <person name="Labutti K."/>
            <person name="Salamov A."/>
            <person name="Andreopoulos B."/>
            <person name="Baker S."/>
            <person name="Barry K."/>
            <person name="Bills G."/>
            <person name="Bluhm B."/>
            <person name="Cannon C."/>
            <person name="Castanera R."/>
            <person name="Culley D."/>
            <person name="Daum C."/>
            <person name="Ezra D."/>
            <person name="Gonzalez J."/>
            <person name="Henrissat B."/>
            <person name="Kuo A."/>
            <person name="Liang C."/>
            <person name="Lipzen A."/>
            <person name="Lutzoni F."/>
            <person name="Magnuson J."/>
            <person name="Mondo S."/>
            <person name="Nolan M."/>
            <person name="Ohm R."/>
            <person name="Pangilinan J."/>
            <person name="Park H.-J."/>
            <person name="Ramirez L."/>
            <person name="Alfaro M."/>
            <person name="Sun H."/>
            <person name="Tritt A."/>
            <person name="Yoshinaga Y."/>
            <person name="Zwiers L.-H."/>
            <person name="Turgeon B."/>
            <person name="Goodwin S."/>
            <person name="Spatafora J."/>
            <person name="Crous P."/>
            <person name="Grigoriev I."/>
        </authorList>
    </citation>
    <scope>NUCLEOTIDE SEQUENCE</scope>
    <source>
        <strain evidence="5">CBS 121167</strain>
    </source>
</reference>
<dbReference type="Proteomes" id="UP000799438">
    <property type="component" value="Unassembled WGS sequence"/>
</dbReference>
<dbReference type="GO" id="GO:0007023">
    <property type="term" value="P:post-chaperonin tubulin folding pathway"/>
    <property type="evidence" value="ECO:0007669"/>
    <property type="project" value="InterPro"/>
</dbReference>
<organism evidence="5 6">
    <name type="scientific">Aplosporella prunicola CBS 121167</name>
    <dbReference type="NCBI Taxonomy" id="1176127"/>
    <lineage>
        <taxon>Eukaryota</taxon>
        <taxon>Fungi</taxon>
        <taxon>Dikarya</taxon>
        <taxon>Ascomycota</taxon>
        <taxon>Pezizomycotina</taxon>
        <taxon>Dothideomycetes</taxon>
        <taxon>Dothideomycetes incertae sedis</taxon>
        <taxon>Botryosphaeriales</taxon>
        <taxon>Aplosporellaceae</taxon>
        <taxon>Aplosporella</taxon>
    </lineage>
</organism>
<evidence type="ECO:0000256" key="2">
    <source>
        <dbReference type="PROSITE-ProRule" id="PRU00103"/>
    </source>
</evidence>
<evidence type="ECO:0000313" key="6">
    <source>
        <dbReference type="Proteomes" id="UP000799438"/>
    </source>
</evidence>
<sequence length="1163" mass="127196">MDSVEDEDVRLQRASAGLLSTLRTSLDKVLWKSSKNTGQRQLHHGVRQNDLNRLISLIEPFQEEPQLLDTQLKHVVPALVSAYLEHLRQSSKLTEQAKTVTVSLAICRVLYTLCKVRGEKVIVGFLNNEPRYLEPMLDHFGVGLKSESLAWEEKYVALLWLSHLMLAPFDLESISSGQPSESAQQRTGIDLPQNLPGIVNRIIPICIEHLDCATRERTAAASLLVRLSLRPDMRKIGLLDALSKWALSFFSTTNSKISGIHRCLGILSFLSGLVASANKDELGSFITDIFQSCERVNHQDSLVFVRSSAVARKFVVKIFRNIVIHSIQSGSADDTSGLLEDVIDFLLQTVGDGDTPVRYAASKALSVITMKLEPEMGVEVVEAILGCLNEDVLWEGSSRNLNAVNPLRWHGLTLTLSHLLYRRAPSIDQLPDILNALLLALHFEQRSATGGSIGTNVRDAACFGIWALSRRYTTKELSKVQTTSIRAAGGHDQSTSIPQILAVELLVTACLDPAGNIRRGSSAALQELIGRHPDTVEQGIPLVQIVDFHAVGLRDRAISDVGYRAAQLSQIYWDPLFEGLLGWRGVASLDAVSRASAATAIGRLSSLQPFQVVRTMFQETQLKLEKLNVRDVEERHGLVLSLASLVNQCSQRSPAHNTGSQGSSAGTLQSADILEVVGLWKLFEGPLDLQERAFTSPALRPELTALAVCTLISALAGISNCFQELGDANNVPFSLGSRPIASLDLCLGRTEDSVLRTIPSAVKQIATLLDQEERTKAFNSWLSLLSQTTVRTGLRGSGQVMALGAIYSTIDDGVDRARIVDMLAARCTSQVEVEARVVALQSLQLIIQSSISEQDTTTKGKVAEALQTALNDYTINERGDVGSLVRLEALNAVDAVWQTRLLEGFDQESLLHAAVVRLSLEKLDKVRTRAATVLQNHGRGHFDTTSELDTSGISSHLYFSQALKALDGQTPQLLLLAVIEGYVSSAGMGSESVVQASRLALAEKLVGLPVEAEDKFSQLNVINALLDVFKANVVNDRVVVPLLETVAFLLDAHVLQRLVGSSFKWRNLLSLVQKSHFKSNNIQKLCLALDVYRGLAEIPAINQDVITKLSSMLLHPFPMIRIGSAETLFVITANAELKHLDWSRSPKTLRTIVDAIKANQAQS</sequence>
<dbReference type="Pfam" id="PF23579">
    <property type="entry name" value="ARM_TBCD"/>
    <property type="match status" value="1"/>
</dbReference>
<evidence type="ECO:0000313" key="5">
    <source>
        <dbReference type="EMBL" id="KAF2143620.1"/>
    </source>
</evidence>
<dbReference type="AlphaFoldDB" id="A0A6A6BHK5"/>
<dbReference type="PROSITE" id="PS50077">
    <property type="entry name" value="HEAT_REPEAT"/>
    <property type="match status" value="1"/>
</dbReference>
<proteinExistence type="predicted"/>
<dbReference type="GO" id="GO:0048487">
    <property type="term" value="F:beta-tubulin binding"/>
    <property type="evidence" value="ECO:0007669"/>
    <property type="project" value="InterPro"/>
</dbReference>
<gene>
    <name evidence="5" type="ORF">K452DRAFT_357273</name>
</gene>
<dbReference type="GO" id="GO:0000226">
    <property type="term" value="P:microtubule cytoskeleton organization"/>
    <property type="evidence" value="ECO:0007669"/>
    <property type="project" value="TreeGrafter"/>
</dbReference>
<dbReference type="PANTHER" id="PTHR12658:SF0">
    <property type="entry name" value="TUBULIN-SPECIFIC CHAPERONE D"/>
    <property type="match status" value="1"/>
</dbReference>
<dbReference type="Pfam" id="PF25767">
    <property type="entry name" value="ARM_TBCD_2nd"/>
    <property type="match status" value="1"/>
</dbReference>
<dbReference type="InterPro" id="IPR021133">
    <property type="entry name" value="HEAT_type_2"/>
</dbReference>
<protein>
    <submittedName>
        <fullName evidence="5">Uncharacterized protein</fullName>
    </submittedName>
</protein>
<feature type="domain" description="Tubulin-folding cofactor D ARM repeats" evidence="4">
    <location>
        <begin position="334"/>
        <end position="540"/>
    </location>
</feature>
<dbReference type="GO" id="GO:0005096">
    <property type="term" value="F:GTPase activator activity"/>
    <property type="evidence" value="ECO:0007669"/>
    <property type="project" value="InterPro"/>
</dbReference>
<accession>A0A6A6BHK5</accession>